<dbReference type="AlphaFoldDB" id="A0A1L7WNR3"/>
<reference evidence="2 3" key="1">
    <citation type="submission" date="2016-03" db="EMBL/GenBank/DDBJ databases">
        <authorList>
            <person name="Ploux O."/>
        </authorList>
    </citation>
    <scope>NUCLEOTIDE SEQUENCE [LARGE SCALE GENOMIC DNA]</scope>
    <source>
        <strain evidence="2 3">UAMH 11012</strain>
    </source>
</reference>
<evidence type="ECO:0000256" key="1">
    <source>
        <dbReference type="SAM" id="MobiDB-lite"/>
    </source>
</evidence>
<dbReference type="InterPro" id="IPR036249">
    <property type="entry name" value="Thioredoxin-like_sf"/>
</dbReference>
<dbReference type="Gene3D" id="3.40.30.10">
    <property type="entry name" value="Glutaredoxin"/>
    <property type="match status" value="1"/>
</dbReference>
<dbReference type="Pfam" id="PF13911">
    <property type="entry name" value="AhpC-TSA_2"/>
    <property type="match status" value="1"/>
</dbReference>
<evidence type="ECO:0000313" key="2">
    <source>
        <dbReference type="EMBL" id="CZR54410.1"/>
    </source>
</evidence>
<feature type="region of interest" description="Disordered" evidence="1">
    <location>
        <begin position="1"/>
        <end position="38"/>
    </location>
</feature>
<feature type="compositionally biased region" description="Low complexity" evidence="1">
    <location>
        <begin position="7"/>
        <end position="20"/>
    </location>
</feature>
<evidence type="ECO:0000313" key="3">
    <source>
        <dbReference type="Proteomes" id="UP000184330"/>
    </source>
</evidence>
<dbReference type="SUPFAM" id="SSF52833">
    <property type="entry name" value="Thioredoxin-like"/>
    <property type="match status" value="1"/>
</dbReference>
<dbReference type="PANTHER" id="PTHR42336:SF1">
    <property type="entry name" value="ALKYL HYDROPEROXIDE REDUCTASE SUBUNIT C_ THIOL SPECIFIC ANTIOXIDANT DOMAIN-CONTAINING PROTEIN"/>
    <property type="match status" value="1"/>
</dbReference>
<dbReference type="InterPro" id="IPR032801">
    <property type="entry name" value="PXL2A/B/C"/>
</dbReference>
<dbReference type="EMBL" id="FJOG01000005">
    <property type="protein sequence ID" value="CZR54410.1"/>
    <property type="molecule type" value="Genomic_DNA"/>
</dbReference>
<dbReference type="Proteomes" id="UP000184330">
    <property type="component" value="Unassembled WGS sequence"/>
</dbReference>
<dbReference type="OrthoDB" id="40334at2759"/>
<proteinExistence type="predicted"/>
<protein>
    <submittedName>
        <fullName evidence="2">Uncharacterized protein</fullName>
    </submittedName>
</protein>
<name>A0A1L7WNR3_9HELO</name>
<sequence length="193" mass="21251">MTFQQELNSWLSPTPLTTSPAPDIGSQAPSSEKLPFPPKNGNPTIIAFLRHCGCPVAEKTFKSLRDQASTHKDINFIAVSHSSQESTEKWLSALYGPGDIHVIVDFEREIYAKWGLGVSSAWHVLNPISMWNVFKLGKEEGIWNRPTESGNRWQTSGSWGVDEKGVVRWGGVAKSAADILDFGEGVKVLEGDK</sequence>
<dbReference type="PANTHER" id="PTHR42336">
    <property type="entry name" value="THIOREDOXIN DOMAIN-CONTAINING PROTEIN-RELATED"/>
    <property type="match status" value="1"/>
</dbReference>
<keyword evidence="3" id="KW-1185">Reference proteome</keyword>
<organism evidence="2 3">
    <name type="scientific">Phialocephala subalpina</name>
    <dbReference type="NCBI Taxonomy" id="576137"/>
    <lineage>
        <taxon>Eukaryota</taxon>
        <taxon>Fungi</taxon>
        <taxon>Dikarya</taxon>
        <taxon>Ascomycota</taxon>
        <taxon>Pezizomycotina</taxon>
        <taxon>Leotiomycetes</taxon>
        <taxon>Helotiales</taxon>
        <taxon>Mollisiaceae</taxon>
        <taxon>Phialocephala</taxon>
        <taxon>Phialocephala fortinii species complex</taxon>
    </lineage>
</organism>
<gene>
    <name evidence="2" type="ORF">PAC_04294</name>
</gene>
<accession>A0A1L7WNR3</accession>